<protein>
    <submittedName>
        <fullName evidence="3">Transcription factor TFIIIB component B</fullName>
    </submittedName>
</protein>
<feature type="region of interest" description="Disordered" evidence="1">
    <location>
        <begin position="1"/>
        <end position="77"/>
    </location>
</feature>
<dbReference type="PANTHER" id="PTHR22929:SF0">
    <property type="entry name" value="TRANSCRIPTION FACTOR TFIIIB COMPONENT B'' HOMOLOG"/>
    <property type="match status" value="1"/>
</dbReference>
<dbReference type="Pfam" id="PF15963">
    <property type="entry name" value="Myb_DNA-bind_7"/>
    <property type="match status" value="1"/>
</dbReference>
<feature type="compositionally biased region" description="Basic and acidic residues" evidence="1">
    <location>
        <begin position="327"/>
        <end position="351"/>
    </location>
</feature>
<evidence type="ECO:0000256" key="1">
    <source>
        <dbReference type="SAM" id="MobiDB-lite"/>
    </source>
</evidence>
<feature type="compositionally biased region" description="Low complexity" evidence="1">
    <location>
        <begin position="564"/>
        <end position="573"/>
    </location>
</feature>
<dbReference type="InterPro" id="IPR039467">
    <property type="entry name" value="TFIIIB_B''_Myb"/>
</dbReference>
<dbReference type="Proteomes" id="UP001212152">
    <property type="component" value="Unassembled WGS sequence"/>
</dbReference>
<organism evidence="3 4">
    <name type="scientific">Geranomyces variabilis</name>
    <dbReference type="NCBI Taxonomy" id="109894"/>
    <lineage>
        <taxon>Eukaryota</taxon>
        <taxon>Fungi</taxon>
        <taxon>Fungi incertae sedis</taxon>
        <taxon>Chytridiomycota</taxon>
        <taxon>Chytridiomycota incertae sedis</taxon>
        <taxon>Chytridiomycetes</taxon>
        <taxon>Spizellomycetales</taxon>
        <taxon>Powellomycetaceae</taxon>
        <taxon>Geranomyces</taxon>
    </lineage>
</organism>
<sequence length="696" mass="73621">MVELTLSGVTRGPGKFAPAPKVKPRPGRARGAAAPAAGGPAASASAASATPTPSSTPAPDTPPASIEPPADAAAPLTKVAAAAPRVLATPAATKPNVGPSVPSTAAPRVATAVTFKVDVPTSQPSTNATIPTVSATPLPTPSPVVRSVAKPVSAPFQLPTRASVPVVLSSRDTFNDHEEDPAEHISVPATTRINAPPRIVSTAPPKLATAPIPHANSVTEAQILPPTPATKPPVPKSNAPPKVMAASRANGNAIATPGRTRVEVVLPIPSPQQKASRSRAATAEVDAVEPAFDVEDHEEEMELNEYTIAYASLDTLIKHKFPAGKLSRAEELRRQQQKEARKRKGKEEREGTPGSVRDPTPAPEPVREATPAPVNLSGPRLIMVDGQLQLDKESLVIRTGATEEEDLELIEEASNRHVTSASFARPRTARVRWSADATDRFYEGLSYFGSDFSMICLMFPELNRKQIKQKYNAEERTNAKRVTKALLMKRETPSDLAGEMKERIKERVTKRKAKAHESDDEDELLAVKRAKSESAAKLEAGATPPTKVDEDDEDVMDLDEEPEQPQQQQTQAEDLIRSLIAQQEQLEELGAPTAVEVSMALPTRPSSSNIAGPSFKPRIAPKAGARKARSQPASAAASPASAPIPLPAPSSQQEIPPLAAAPDPTAGVPIVNKVSRVRMVPTIGAARKPQPPLPPS</sequence>
<comment type="caution">
    <text evidence="3">The sequence shown here is derived from an EMBL/GenBank/DDBJ whole genome shotgun (WGS) entry which is preliminary data.</text>
</comment>
<feature type="compositionally biased region" description="Acidic residues" evidence="1">
    <location>
        <begin position="549"/>
        <end position="563"/>
    </location>
</feature>
<evidence type="ECO:0000313" key="3">
    <source>
        <dbReference type="EMBL" id="KAJ3185007.1"/>
    </source>
</evidence>
<dbReference type="PANTHER" id="PTHR22929">
    <property type="entry name" value="RNA POLYMERASE III TRANSCRIPTION INITIATION FACTOR B"/>
    <property type="match status" value="1"/>
</dbReference>
<feature type="domain" description="Transcription factor TFIIIB component B'' Myb" evidence="2">
    <location>
        <begin position="427"/>
        <end position="504"/>
    </location>
</feature>
<feature type="region of interest" description="Disordered" evidence="1">
    <location>
        <begin position="532"/>
        <end position="579"/>
    </location>
</feature>
<dbReference type="SUPFAM" id="SSF46689">
    <property type="entry name" value="Homeodomain-like"/>
    <property type="match status" value="1"/>
</dbReference>
<accession>A0AAD5TUB4</accession>
<feature type="compositionally biased region" description="Pro residues" evidence="1">
    <location>
        <begin position="54"/>
        <end position="66"/>
    </location>
</feature>
<keyword evidence="4" id="KW-1185">Reference proteome</keyword>
<proteinExistence type="predicted"/>
<feature type="region of interest" description="Disordered" evidence="1">
    <location>
        <begin position="598"/>
        <end position="664"/>
    </location>
</feature>
<dbReference type="GO" id="GO:0001156">
    <property type="term" value="F:TFIIIC-class transcription factor complex binding"/>
    <property type="evidence" value="ECO:0007669"/>
    <property type="project" value="TreeGrafter"/>
</dbReference>
<dbReference type="EMBL" id="JADGJQ010000002">
    <property type="protein sequence ID" value="KAJ3185007.1"/>
    <property type="molecule type" value="Genomic_DNA"/>
</dbReference>
<name>A0AAD5TUB4_9FUNG</name>
<dbReference type="GO" id="GO:0000126">
    <property type="term" value="C:transcription factor TFIIIB complex"/>
    <property type="evidence" value="ECO:0007669"/>
    <property type="project" value="TreeGrafter"/>
</dbReference>
<evidence type="ECO:0000313" key="4">
    <source>
        <dbReference type="Proteomes" id="UP001212152"/>
    </source>
</evidence>
<dbReference type="AlphaFoldDB" id="A0AAD5TUB4"/>
<reference evidence="3" key="1">
    <citation type="submission" date="2020-05" db="EMBL/GenBank/DDBJ databases">
        <title>Phylogenomic resolution of chytrid fungi.</title>
        <authorList>
            <person name="Stajich J.E."/>
            <person name="Amses K."/>
            <person name="Simmons R."/>
            <person name="Seto K."/>
            <person name="Myers J."/>
            <person name="Bonds A."/>
            <person name="Quandt C.A."/>
            <person name="Barry K."/>
            <person name="Liu P."/>
            <person name="Grigoriev I."/>
            <person name="Longcore J.E."/>
            <person name="James T.Y."/>
        </authorList>
    </citation>
    <scope>NUCLEOTIDE SEQUENCE</scope>
    <source>
        <strain evidence="3">JEL0379</strain>
    </source>
</reference>
<dbReference type="GO" id="GO:0070898">
    <property type="term" value="P:RNA polymerase III preinitiation complex assembly"/>
    <property type="evidence" value="ECO:0007669"/>
    <property type="project" value="TreeGrafter"/>
</dbReference>
<dbReference type="InterPro" id="IPR009057">
    <property type="entry name" value="Homeodomain-like_sf"/>
</dbReference>
<feature type="compositionally biased region" description="Low complexity" evidence="1">
    <location>
        <begin position="29"/>
        <end position="53"/>
    </location>
</feature>
<evidence type="ECO:0000259" key="2">
    <source>
        <dbReference type="Pfam" id="PF15963"/>
    </source>
</evidence>
<feature type="region of interest" description="Disordered" evidence="1">
    <location>
        <begin position="326"/>
        <end position="378"/>
    </location>
</feature>
<feature type="compositionally biased region" description="Low complexity" evidence="1">
    <location>
        <begin position="630"/>
        <end position="641"/>
    </location>
</feature>
<gene>
    <name evidence="3" type="primary">BDP1</name>
    <name evidence="3" type="ORF">HDU87_002573</name>
</gene>